<organism evidence="1 2">
    <name type="scientific">Ancylobacter polymorphus</name>
    <dbReference type="NCBI Taxonomy" id="223390"/>
    <lineage>
        <taxon>Bacteria</taxon>
        <taxon>Pseudomonadati</taxon>
        <taxon>Pseudomonadota</taxon>
        <taxon>Alphaproteobacteria</taxon>
        <taxon>Hyphomicrobiales</taxon>
        <taxon>Xanthobacteraceae</taxon>
        <taxon>Ancylobacter</taxon>
    </lineage>
</organism>
<name>A0ABU0B7Y0_9HYPH</name>
<protein>
    <submittedName>
        <fullName evidence="1">Uncharacterized protein</fullName>
    </submittedName>
</protein>
<reference evidence="1 2" key="1">
    <citation type="submission" date="2023-07" db="EMBL/GenBank/DDBJ databases">
        <title>Genomic Encyclopedia of Type Strains, Phase IV (KMG-IV): sequencing the most valuable type-strain genomes for metagenomic binning, comparative biology and taxonomic classification.</title>
        <authorList>
            <person name="Goeker M."/>
        </authorList>
    </citation>
    <scope>NUCLEOTIDE SEQUENCE [LARGE SCALE GENOMIC DNA]</scope>
    <source>
        <strain evidence="1 2">DSM 2457</strain>
    </source>
</reference>
<sequence>MTEDYNDDYATCDRTAVHLNIYTGGSDPDEVTRATGLTPTRLTRQGEIVLLSRGRHRVSPLNAWFLDPEHHVRSRDLRRHIDWVLTRLVDARFDAAALSQRGWDVRFNGIWWSRYNTGADALA</sequence>
<dbReference type="Pfam" id="PF14106">
    <property type="entry name" value="DUF4279"/>
    <property type="match status" value="1"/>
</dbReference>
<accession>A0ABU0B7Y0</accession>
<dbReference type="EMBL" id="JAUSUI010000002">
    <property type="protein sequence ID" value="MDQ0301934.1"/>
    <property type="molecule type" value="Genomic_DNA"/>
</dbReference>
<proteinExistence type="predicted"/>
<dbReference type="InterPro" id="IPR025459">
    <property type="entry name" value="DUF4279"/>
</dbReference>
<comment type="caution">
    <text evidence="1">The sequence shown here is derived from an EMBL/GenBank/DDBJ whole genome shotgun (WGS) entry which is preliminary data.</text>
</comment>
<evidence type="ECO:0000313" key="2">
    <source>
        <dbReference type="Proteomes" id="UP001224682"/>
    </source>
</evidence>
<dbReference type="Proteomes" id="UP001224682">
    <property type="component" value="Unassembled WGS sequence"/>
</dbReference>
<evidence type="ECO:0000313" key="1">
    <source>
        <dbReference type="EMBL" id="MDQ0301934.1"/>
    </source>
</evidence>
<dbReference type="RefSeq" id="WP_307018683.1">
    <property type="nucleotide sequence ID" value="NZ_JAUSUI010000002.1"/>
</dbReference>
<gene>
    <name evidence="1" type="ORF">J2S75_000957</name>
</gene>
<keyword evidence="2" id="KW-1185">Reference proteome</keyword>